<name>A0A383AV59_9ZZZZ</name>
<dbReference type="EMBL" id="UINC01195166">
    <property type="protein sequence ID" value="SVE11602.1"/>
    <property type="molecule type" value="Genomic_DNA"/>
</dbReference>
<dbReference type="PANTHER" id="PTHR21015:SF22">
    <property type="entry name" value="GLYCOSYLTRANSFERASE"/>
    <property type="match status" value="1"/>
</dbReference>
<dbReference type="Pfam" id="PF03033">
    <property type="entry name" value="Glyco_transf_28"/>
    <property type="match status" value="1"/>
</dbReference>
<feature type="domain" description="Glycosyltransferase family 28 N-terminal" evidence="4">
    <location>
        <begin position="30"/>
        <end position="175"/>
    </location>
</feature>
<keyword evidence="3" id="KW-0812">Transmembrane</keyword>
<dbReference type="SUPFAM" id="SSF53756">
    <property type="entry name" value="UDP-Glycosyltransferase/glycogen phosphorylase"/>
    <property type="match status" value="1"/>
</dbReference>
<feature type="transmembrane region" description="Helical" evidence="3">
    <location>
        <begin position="122"/>
        <end position="144"/>
    </location>
</feature>
<feature type="non-terminal residue" evidence="5">
    <location>
        <position position="179"/>
    </location>
</feature>
<dbReference type="CDD" id="cd03785">
    <property type="entry name" value="GT28_MurG"/>
    <property type="match status" value="1"/>
</dbReference>
<dbReference type="GO" id="GO:0005975">
    <property type="term" value="P:carbohydrate metabolic process"/>
    <property type="evidence" value="ECO:0007669"/>
    <property type="project" value="InterPro"/>
</dbReference>
<dbReference type="AlphaFoldDB" id="A0A383AV59"/>
<feature type="transmembrane region" description="Helical" evidence="3">
    <location>
        <begin position="94"/>
        <end position="116"/>
    </location>
</feature>
<keyword evidence="3" id="KW-1133">Transmembrane helix</keyword>
<evidence type="ECO:0000256" key="1">
    <source>
        <dbReference type="ARBA" id="ARBA00022676"/>
    </source>
</evidence>
<dbReference type="Gene3D" id="3.40.50.2000">
    <property type="entry name" value="Glycogen Phosphorylase B"/>
    <property type="match status" value="1"/>
</dbReference>
<dbReference type="InterPro" id="IPR004276">
    <property type="entry name" value="GlycoTrans_28_N"/>
</dbReference>
<evidence type="ECO:0000256" key="2">
    <source>
        <dbReference type="ARBA" id="ARBA00022679"/>
    </source>
</evidence>
<protein>
    <recommendedName>
        <fullName evidence="4">Glycosyltransferase family 28 N-terminal domain-containing protein</fullName>
    </recommendedName>
</protein>
<dbReference type="PANTHER" id="PTHR21015">
    <property type="entry name" value="UDP-N-ACETYLGLUCOSAMINE--N-ACETYLMURAMYL-(PENTAPEPTIDE) PYROPHOSPHORYL-UNDECAPRENOL N-ACETYLGLUCOSAMINE TRANSFERASE 1"/>
    <property type="match status" value="1"/>
</dbReference>
<keyword evidence="2" id="KW-0808">Transferase</keyword>
<evidence type="ECO:0000259" key="4">
    <source>
        <dbReference type="Pfam" id="PF03033"/>
    </source>
</evidence>
<organism evidence="5">
    <name type="scientific">marine metagenome</name>
    <dbReference type="NCBI Taxonomy" id="408172"/>
    <lineage>
        <taxon>unclassified sequences</taxon>
        <taxon>metagenomes</taxon>
        <taxon>ecological metagenomes</taxon>
    </lineage>
</organism>
<gene>
    <name evidence="5" type="ORF">METZ01_LOCUS464456</name>
</gene>
<sequence>MTQTAPKNVITPRAQQERITMPDRSGLKYVFTGGGSGGHVNPALAIADGVRDQHPGVRIEYIGVRGKIEADLVPKRGYPIHLVHARGLPSVRQVIPLFAFALATGVGVLQCLWLLLRIRPDIVVATGGYASSPVLIALSILRFLRLSSAYTFVFEPNVIPGLVNRLAGRVADRIGISFI</sequence>
<reference evidence="5" key="1">
    <citation type="submission" date="2018-05" db="EMBL/GenBank/DDBJ databases">
        <authorList>
            <person name="Lanie J.A."/>
            <person name="Ng W.-L."/>
            <person name="Kazmierczak K.M."/>
            <person name="Andrzejewski T.M."/>
            <person name="Davidsen T.M."/>
            <person name="Wayne K.J."/>
            <person name="Tettelin H."/>
            <person name="Glass J.I."/>
            <person name="Rusch D."/>
            <person name="Podicherti R."/>
            <person name="Tsui H.-C.T."/>
            <person name="Winkler M.E."/>
        </authorList>
    </citation>
    <scope>NUCLEOTIDE SEQUENCE</scope>
</reference>
<evidence type="ECO:0000313" key="5">
    <source>
        <dbReference type="EMBL" id="SVE11602.1"/>
    </source>
</evidence>
<keyword evidence="1" id="KW-0328">Glycosyltransferase</keyword>
<accession>A0A383AV59</accession>
<keyword evidence="3" id="KW-0472">Membrane</keyword>
<proteinExistence type="predicted"/>
<evidence type="ECO:0000256" key="3">
    <source>
        <dbReference type="SAM" id="Phobius"/>
    </source>
</evidence>
<dbReference type="GO" id="GO:0016758">
    <property type="term" value="F:hexosyltransferase activity"/>
    <property type="evidence" value="ECO:0007669"/>
    <property type="project" value="InterPro"/>
</dbReference>